<proteinExistence type="predicted"/>
<sequence length="545" mass="63032">MQVCRHEEYRLPQSTACPDPLENQMCKTCFAYGPEESHFAFQQLHDYTGQAKRTYGNDFIAMKIRSLEAIARAKAIGIEGENESEDTFVIKTAHGRLFYLVDHSDHPSPDPYCEQIMHVVDIDEAMHYWHKVMGVDIIDLKDDRFSLFFCNGSPLLTFIQCKEPLVMSPGHLGFVMPRDQLKELSILMTRKGTTVYQPYCKVDYDGRNSDYLVILKDPSGYYQYFHDEESFNKMLNFEIRPVHFTYIINDRSAHSFFFRSVLGMKVLRHMEVKNTPKTACPERFVGRWSKTVFGYGPEASHFGIVLVYLYTEVNSTANEWMGGTIKSLVAIARAKAMGFPMLEVDNRSFRVTSPSGRLYNLIDDQHRHCDPLAEIYLGVSDLDATIEFWNEILCASVISKTNKEFTLFFGNRNIRLKYVKTDKTPDEDNYESDGFGHMTYTAPLSSLKIIQERCPTKYIVHPLCRISFPGRSSDYLIIIKDPNGNNHYFYDREGFIKTCQYDPQAETRWDLSVDYENKFKPPHSYLNRLTSTGVSDFIRKFKPSS</sequence>
<dbReference type="Gene3D" id="3.10.180.10">
    <property type="entry name" value="2,3-Dihydroxybiphenyl 1,2-Dioxygenase, domain 1"/>
    <property type="match status" value="4"/>
</dbReference>
<evidence type="ECO:0000259" key="1">
    <source>
        <dbReference type="PROSITE" id="PS51819"/>
    </source>
</evidence>
<dbReference type="OrthoDB" id="16820at2759"/>
<dbReference type="PANTHER" id="PTHR46466">
    <property type="entry name" value="GLYOXALASE DOMAIN-CONTAINING PROTEIN 4"/>
    <property type="match status" value="1"/>
</dbReference>
<evidence type="ECO:0000313" key="3">
    <source>
        <dbReference type="Proteomes" id="UP000466442"/>
    </source>
</evidence>
<dbReference type="InterPro" id="IPR029068">
    <property type="entry name" value="Glyas_Bleomycin-R_OHBP_Dase"/>
</dbReference>
<keyword evidence="3" id="KW-1185">Reference proteome</keyword>
<comment type="caution">
    <text evidence="2">The sequence shown here is derived from an EMBL/GenBank/DDBJ whole genome shotgun (WGS) entry which is preliminary data.</text>
</comment>
<gene>
    <name evidence="2" type="ORF">GE061_004073</name>
</gene>
<name>A0A8S9WZN1_APOLU</name>
<dbReference type="InterPro" id="IPR037523">
    <property type="entry name" value="VOC_core"/>
</dbReference>
<dbReference type="Pfam" id="PF21701">
    <property type="entry name" value="GLOD4_C"/>
    <property type="match status" value="1"/>
</dbReference>
<dbReference type="EMBL" id="WIXP02000012">
    <property type="protein sequence ID" value="KAF6201679.1"/>
    <property type="molecule type" value="Genomic_DNA"/>
</dbReference>
<dbReference type="SUPFAM" id="SSF54593">
    <property type="entry name" value="Glyoxalase/Bleomycin resistance protein/Dihydroxybiphenyl dioxygenase"/>
    <property type="match status" value="2"/>
</dbReference>
<feature type="domain" description="VOC" evidence="1">
    <location>
        <begin position="111"/>
        <end position="228"/>
    </location>
</feature>
<evidence type="ECO:0000313" key="2">
    <source>
        <dbReference type="EMBL" id="KAF6201679.1"/>
    </source>
</evidence>
<dbReference type="AlphaFoldDB" id="A0A8S9WZN1"/>
<feature type="domain" description="VOC" evidence="1">
    <location>
        <begin position="371"/>
        <end position="492"/>
    </location>
</feature>
<protein>
    <recommendedName>
        <fullName evidence="1">VOC domain-containing protein</fullName>
    </recommendedName>
</protein>
<organism evidence="2 3">
    <name type="scientific">Apolygus lucorum</name>
    <name type="common">Small green plant bug</name>
    <name type="synonym">Lygocoris lucorum</name>
    <dbReference type="NCBI Taxonomy" id="248454"/>
    <lineage>
        <taxon>Eukaryota</taxon>
        <taxon>Metazoa</taxon>
        <taxon>Ecdysozoa</taxon>
        <taxon>Arthropoda</taxon>
        <taxon>Hexapoda</taxon>
        <taxon>Insecta</taxon>
        <taxon>Pterygota</taxon>
        <taxon>Neoptera</taxon>
        <taxon>Paraneoptera</taxon>
        <taxon>Hemiptera</taxon>
        <taxon>Heteroptera</taxon>
        <taxon>Panheteroptera</taxon>
        <taxon>Cimicomorpha</taxon>
        <taxon>Miridae</taxon>
        <taxon>Mirini</taxon>
        <taxon>Apolygus</taxon>
    </lineage>
</organism>
<accession>A0A8S9WZN1</accession>
<dbReference type="Proteomes" id="UP000466442">
    <property type="component" value="Linkage Group LG12"/>
</dbReference>
<dbReference type="PANTHER" id="PTHR46466:SF1">
    <property type="entry name" value="GLYOXALASE DOMAIN-CONTAINING PROTEIN 4"/>
    <property type="match status" value="1"/>
</dbReference>
<dbReference type="InterPro" id="IPR043193">
    <property type="entry name" value="GLOD4"/>
</dbReference>
<reference evidence="2" key="1">
    <citation type="journal article" date="2021" name="Mol. Ecol. Resour.">
        <title>Apolygus lucorum genome provides insights into omnivorousness and mesophyll feeding.</title>
        <authorList>
            <person name="Liu Y."/>
            <person name="Liu H."/>
            <person name="Wang H."/>
            <person name="Huang T."/>
            <person name="Liu B."/>
            <person name="Yang B."/>
            <person name="Yin L."/>
            <person name="Li B."/>
            <person name="Zhang Y."/>
            <person name="Zhang S."/>
            <person name="Jiang F."/>
            <person name="Zhang X."/>
            <person name="Ren Y."/>
            <person name="Wang B."/>
            <person name="Wang S."/>
            <person name="Lu Y."/>
            <person name="Wu K."/>
            <person name="Fan W."/>
            <person name="Wang G."/>
        </authorList>
    </citation>
    <scope>NUCLEOTIDE SEQUENCE</scope>
    <source>
        <strain evidence="2">12Hb</strain>
    </source>
</reference>
<dbReference type="PROSITE" id="PS51819">
    <property type="entry name" value="VOC"/>
    <property type="match status" value="2"/>
</dbReference>